<evidence type="ECO:0000313" key="1">
    <source>
        <dbReference type="EMBL" id="TKV80331.1"/>
    </source>
</evidence>
<accession>A0A4U6S065</accession>
<organism evidence="1 2">
    <name type="scientific">Bradyrhizobium elkanii</name>
    <dbReference type="NCBI Taxonomy" id="29448"/>
    <lineage>
        <taxon>Bacteria</taxon>
        <taxon>Pseudomonadati</taxon>
        <taxon>Pseudomonadota</taxon>
        <taxon>Alphaproteobacteria</taxon>
        <taxon>Hyphomicrobiales</taxon>
        <taxon>Nitrobacteraceae</taxon>
        <taxon>Bradyrhizobium</taxon>
    </lineage>
</organism>
<evidence type="ECO:0000313" key="2">
    <source>
        <dbReference type="Proteomes" id="UP000305095"/>
    </source>
</evidence>
<dbReference type="Proteomes" id="UP000305095">
    <property type="component" value="Unassembled WGS sequence"/>
</dbReference>
<reference evidence="1 2" key="1">
    <citation type="submission" date="2019-05" db="EMBL/GenBank/DDBJ databases">
        <title>Draft Genome of Bradyrhizobium elkanii strain SEMIA 938, Used in Commercial Inoculants for Lupinus spp. in Brazil.</title>
        <authorList>
            <person name="Hungria M."/>
            <person name="Delamuta J.R.M."/>
            <person name="Ribeiro R.A."/>
            <person name="Nogueira M.A."/>
        </authorList>
    </citation>
    <scope>NUCLEOTIDE SEQUENCE [LARGE SCALE GENOMIC DNA]</scope>
    <source>
        <strain evidence="1 2">Semia 938</strain>
    </source>
</reference>
<gene>
    <name evidence="1" type="ORF">FDV58_16250</name>
</gene>
<sequence length="85" mass="9247">MGSPSRSDTGFVEALFQATVDATVDVEAQPALVRFVHSLRHAHVIADPEGEAETVIQFDHAVHLLLKGFLTHAEIAAAAILFRWV</sequence>
<proteinExistence type="predicted"/>
<dbReference type="RefSeq" id="WP_137479113.1">
    <property type="nucleotide sequence ID" value="NZ_SZZP01000009.1"/>
</dbReference>
<name>A0A4U6S065_BRAEL</name>
<comment type="caution">
    <text evidence="1">The sequence shown here is derived from an EMBL/GenBank/DDBJ whole genome shotgun (WGS) entry which is preliminary data.</text>
</comment>
<dbReference type="AlphaFoldDB" id="A0A4U6S065"/>
<dbReference type="EMBL" id="SZZP01000009">
    <property type="protein sequence ID" value="TKV80331.1"/>
    <property type="molecule type" value="Genomic_DNA"/>
</dbReference>
<protein>
    <submittedName>
        <fullName evidence="1">Uncharacterized protein</fullName>
    </submittedName>
</protein>